<organism evidence="11 12">
    <name type="scientific">Acinetobacter johnsonii</name>
    <dbReference type="NCBI Taxonomy" id="40214"/>
    <lineage>
        <taxon>Bacteria</taxon>
        <taxon>Pseudomonadati</taxon>
        <taxon>Pseudomonadota</taxon>
        <taxon>Gammaproteobacteria</taxon>
        <taxon>Moraxellales</taxon>
        <taxon>Moraxellaceae</taxon>
        <taxon>Acinetobacter</taxon>
    </lineage>
</organism>
<dbReference type="EMBL" id="JAOCIL010000001">
    <property type="protein sequence ID" value="MDH1439340.1"/>
    <property type="molecule type" value="Genomic_DNA"/>
</dbReference>
<keyword evidence="3 11" id="KW-0347">Helicase</keyword>
<dbReference type="Pfam" id="PF13361">
    <property type="entry name" value="UvrD_C"/>
    <property type="match status" value="1"/>
</dbReference>
<keyword evidence="2" id="KW-0378">Hydrolase</keyword>
<dbReference type="GO" id="GO:0003677">
    <property type="term" value="F:DNA binding"/>
    <property type="evidence" value="ECO:0007669"/>
    <property type="project" value="InterPro"/>
</dbReference>
<sequence length="403" mass="47441">MNSPSYQGLFNDGKILINSINALALFVVKKSASCRRYISAKYKYIFIDEYQDTSFDQHLVFLEIEKLNLIFTVVGDVNQSIYKWNNASPEYLLSFVKDYKFKEFKIFQNHRCHPSIYKYANKFLGLSEEDIEEEKKIFKIKLNDNNKSRYEKLDEIVEKIINSHKLEKNEIAIISRLNSAIEMYSKNTKHQYKIYLDNPLDKIGCKISLFCSDLIKYKFSKRISLYEIYQRNNIIKNKIGLADFKNTFKDLREIEDSEKICIKLQNFLESFFLKEDIELILAASRTIFNDKNFIKFYKPEDNNDIQMLNIHKSKGLEFKVVIHIGLEDKSFPLVTKLDNGWGVKDIQEEKNLHYVALTRAEKICLLVSMSKRVNSSFAELETVSSEFFNIDSLRGYIRDLGER</sequence>
<dbReference type="InterPro" id="IPR014017">
    <property type="entry name" value="DNA_helicase_UvrD-like_C"/>
</dbReference>
<evidence type="ECO:0000259" key="10">
    <source>
        <dbReference type="Pfam" id="PF13361"/>
    </source>
</evidence>
<dbReference type="InterPro" id="IPR027417">
    <property type="entry name" value="P-loop_NTPase"/>
</dbReference>
<evidence type="ECO:0000256" key="4">
    <source>
        <dbReference type="ARBA" id="ARBA00022840"/>
    </source>
</evidence>
<dbReference type="GO" id="GO:0005524">
    <property type="term" value="F:ATP binding"/>
    <property type="evidence" value="ECO:0007669"/>
    <property type="project" value="UniProtKB-KW"/>
</dbReference>
<feature type="domain" description="UvrD-like helicase ATP-binding" evidence="9">
    <location>
        <begin position="27"/>
        <end position="100"/>
    </location>
</feature>
<comment type="caution">
    <text evidence="11">The sequence shown here is derived from an EMBL/GenBank/DDBJ whole genome shotgun (WGS) entry which is preliminary data.</text>
</comment>
<dbReference type="InterPro" id="IPR000212">
    <property type="entry name" value="DNA_helicase_UvrD/REP"/>
</dbReference>
<proteinExistence type="predicted"/>
<dbReference type="Proteomes" id="UP001161567">
    <property type="component" value="Unassembled WGS sequence"/>
</dbReference>
<dbReference type="SUPFAM" id="SSF52540">
    <property type="entry name" value="P-loop containing nucleoside triphosphate hydrolases"/>
    <property type="match status" value="1"/>
</dbReference>
<keyword evidence="1" id="KW-0547">Nucleotide-binding</keyword>
<dbReference type="Gene3D" id="3.40.50.300">
    <property type="entry name" value="P-loop containing nucleotide triphosphate hydrolases"/>
    <property type="match status" value="2"/>
</dbReference>
<evidence type="ECO:0000256" key="2">
    <source>
        <dbReference type="ARBA" id="ARBA00022801"/>
    </source>
</evidence>
<dbReference type="RefSeq" id="WP_279746945.1">
    <property type="nucleotide sequence ID" value="NZ_JAOCIL010000001.1"/>
</dbReference>
<dbReference type="GO" id="GO:0016787">
    <property type="term" value="F:hydrolase activity"/>
    <property type="evidence" value="ECO:0007669"/>
    <property type="project" value="UniProtKB-KW"/>
</dbReference>
<evidence type="ECO:0000256" key="7">
    <source>
        <dbReference type="ARBA" id="ARBA00034808"/>
    </source>
</evidence>
<dbReference type="InterPro" id="IPR014016">
    <property type="entry name" value="UvrD-like_ATP-bd"/>
</dbReference>
<evidence type="ECO:0000256" key="1">
    <source>
        <dbReference type="ARBA" id="ARBA00022741"/>
    </source>
</evidence>
<dbReference type="GO" id="GO:0000725">
    <property type="term" value="P:recombinational repair"/>
    <property type="evidence" value="ECO:0007669"/>
    <property type="project" value="TreeGrafter"/>
</dbReference>
<feature type="domain" description="UvrD-like helicase C-terminal" evidence="10">
    <location>
        <begin position="241"/>
        <end position="369"/>
    </location>
</feature>
<protein>
    <recommendedName>
        <fullName evidence="7">DNA 3'-5' helicase</fullName>
        <ecNumber evidence="7">5.6.2.4</ecNumber>
    </recommendedName>
</protein>
<dbReference type="GO" id="GO:0043138">
    <property type="term" value="F:3'-5' DNA helicase activity"/>
    <property type="evidence" value="ECO:0007669"/>
    <property type="project" value="UniProtKB-EC"/>
</dbReference>
<evidence type="ECO:0000256" key="3">
    <source>
        <dbReference type="ARBA" id="ARBA00022806"/>
    </source>
</evidence>
<dbReference type="EC" id="5.6.2.4" evidence="7"/>
<evidence type="ECO:0000313" key="12">
    <source>
        <dbReference type="Proteomes" id="UP001161567"/>
    </source>
</evidence>
<evidence type="ECO:0000313" key="11">
    <source>
        <dbReference type="EMBL" id="MDH1439340.1"/>
    </source>
</evidence>
<dbReference type="AlphaFoldDB" id="A0AA42QRE7"/>
<dbReference type="PANTHER" id="PTHR11070">
    <property type="entry name" value="UVRD / RECB / PCRA DNA HELICASE FAMILY MEMBER"/>
    <property type="match status" value="1"/>
</dbReference>
<comment type="catalytic activity">
    <reaction evidence="8">
        <text>ATP + H2O = ADP + phosphate + H(+)</text>
        <dbReference type="Rhea" id="RHEA:13065"/>
        <dbReference type="ChEBI" id="CHEBI:15377"/>
        <dbReference type="ChEBI" id="CHEBI:15378"/>
        <dbReference type="ChEBI" id="CHEBI:30616"/>
        <dbReference type="ChEBI" id="CHEBI:43474"/>
        <dbReference type="ChEBI" id="CHEBI:456216"/>
        <dbReference type="EC" id="5.6.2.4"/>
    </reaction>
</comment>
<keyword evidence="5" id="KW-0413">Isomerase</keyword>
<dbReference type="PANTHER" id="PTHR11070:SF67">
    <property type="entry name" value="DNA 3'-5' HELICASE"/>
    <property type="match status" value="1"/>
</dbReference>
<evidence type="ECO:0000256" key="6">
    <source>
        <dbReference type="ARBA" id="ARBA00034617"/>
    </source>
</evidence>
<evidence type="ECO:0000259" key="9">
    <source>
        <dbReference type="Pfam" id="PF00580"/>
    </source>
</evidence>
<evidence type="ECO:0000256" key="8">
    <source>
        <dbReference type="ARBA" id="ARBA00048988"/>
    </source>
</evidence>
<keyword evidence="4" id="KW-0067">ATP-binding</keyword>
<accession>A0AA42QRE7</accession>
<name>A0AA42QRE7_ACIJO</name>
<dbReference type="GO" id="GO:0005829">
    <property type="term" value="C:cytosol"/>
    <property type="evidence" value="ECO:0007669"/>
    <property type="project" value="TreeGrafter"/>
</dbReference>
<reference evidence="11" key="1">
    <citation type="submission" date="2022-09" db="EMBL/GenBank/DDBJ databases">
        <title>Intensive care unit water sources are persistently colonized with multi-drug resistant bacteria and are the site of extensive horizontal gene transfer of antibiotic resistance genes.</title>
        <authorList>
            <person name="Diorio-Toth L."/>
        </authorList>
    </citation>
    <scope>NUCLEOTIDE SEQUENCE</scope>
    <source>
        <strain evidence="11">GD03725</strain>
    </source>
</reference>
<dbReference type="Pfam" id="PF00580">
    <property type="entry name" value="UvrD-helicase"/>
    <property type="match status" value="1"/>
</dbReference>
<comment type="catalytic activity">
    <reaction evidence="6">
        <text>Couples ATP hydrolysis with the unwinding of duplex DNA by translocating in the 3'-5' direction.</text>
        <dbReference type="EC" id="5.6.2.4"/>
    </reaction>
</comment>
<evidence type="ECO:0000256" key="5">
    <source>
        <dbReference type="ARBA" id="ARBA00023235"/>
    </source>
</evidence>
<gene>
    <name evidence="11" type="ORF">N5I27_13520</name>
</gene>